<comment type="similarity">
    <text evidence="8">Belongs to the TRAP transporter small permease family.</text>
</comment>
<feature type="domain" description="Tripartite ATP-independent periplasmic transporters DctQ component" evidence="10">
    <location>
        <begin position="26"/>
        <end position="156"/>
    </location>
</feature>
<dbReference type="HOGENOM" id="CLU_086356_3_3_12"/>
<dbReference type="GO" id="GO:0005886">
    <property type="term" value="C:plasma membrane"/>
    <property type="evidence" value="ECO:0007669"/>
    <property type="project" value="UniProtKB-SubCell"/>
</dbReference>
<dbReference type="STRING" id="158190.SpiGrapes_3176"/>
<evidence type="ECO:0000313" key="12">
    <source>
        <dbReference type="Proteomes" id="UP000005632"/>
    </source>
</evidence>
<evidence type="ECO:0000256" key="8">
    <source>
        <dbReference type="ARBA" id="ARBA00038436"/>
    </source>
</evidence>
<proteinExistence type="inferred from homology"/>
<dbReference type="AlphaFoldDB" id="G8QQJ1"/>
<dbReference type="KEGG" id="sgp:SpiGrapes_3176"/>
<evidence type="ECO:0000256" key="3">
    <source>
        <dbReference type="ARBA" id="ARBA00022475"/>
    </source>
</evidence>
<dbReference type="eggNOG" id="COG3090">
    <property type="taxonomic scope" value="Bacteria"/>
</dbReference>
<evidence type="ECO:0000256" key="4">
    <source>
        <dbReference type="ARBA" id="ARBA00022519"/>
    </source>
</evidence>
<comment type="subcellular location">
    <subcellularLocation>
        <location evidence="1">Cell inner membrane</location>
        <topology evidence="1">Multi-pass membrane protein</topology>
    </subcellularLocation>
</comment>
<keyword evidence="12" id="KW-1185">Reference proteome</keyword>
<dbReference type="PANTHER" id="PTHR35011">
    <property type="entry name" value="2,3-DIKETO-L-GULONATE TRAP TRANSPORTER SMALL PERMEASE PROTEIN YIAM"/>
    <property type="match status" value="1"/>
</dbReference>
<keyword evidence="6 9" id="KW-1133">Transmembrane helix</keyword>
<keyword evidence="5 9" id="KW-0812">Transmembrane</keyword>
<feature type="transmembrane region" description="Helical" evidence="9">
    <location>
        <begin position="132"/>
        <end position="153"/>
    </location>
</feature>
<dbReference type="RefSeq" id="WP_014271760.1">
    <property type="nucleotide sequence ID" value="NC_016633.1"/>
</dbReference>
<dbReference type="Proteomes" id="UP000005632">
    <property type="component" value="Chromosome"/>
</dbReference>
<feature type="transmembrane region" description="Helical" evidence="9">
    <location>
        <begin position="56"/>
        <end position="78"/>
    </location>
</feature>
<dbReference type="GO" id="GO:0015740">
    <property type="term" value="P:C4-dicarboxylate transport"/>
    <property type="evidence" value="ECO:0007669"/>
    <property type="project" value="TreeGrafter"/>
</dbReference>
<dbReference type="EMBL" id="CP003155">
    <property type="protein sequence ID" value="AEV30921.1"/>
    <property type="molecule type" value="Genomic_DNA"/>
</dbReference>
<protein>
    <submittedName>
        <fullName evidence="11">TRAP-type C4-dicarboxylate transport system, small permease component</fullName>
    </submittedName>
</protein>
<evidence type="ECO:0000256" key="6">
    <source>
        <dbReference type="ARBA" id="ARBA00022989"/>
    </source>
</evidence>
<sequence length="168" mass="19206">MEKKNERLGWLRHLDIIAAGIVLVSLVVLTLVGALSRYILDKPFTWMEEVQLMLEVWVVFLGAGYGFRVGSHVAIEIIIESLPEKVQKVFDFIITLIVVGTLLYLFVQSIGYFNLFVRSGRVTSILQIPYKYIYGIVPVCCVLMLSNYLYVFVRKLHGVDIVKEVSEF</sequence>
<dbReference type="InterPro" id="IPR007387">
    <property type="entry name" value="TRAP_DctQ"/>
</dbReference>
<dbReference type="Pfam" id="PF04290">
    <property type="entry name" value="DctQ"/>
    <property type="match status" value="1"/>
</dbReference>
<dbReference type="InterPro" id="IPR055348">
    <property type="entry name" value="DctQ"/>
</dbReference>
<keyword evidence="3" id="KW-1003">Cell membrane</keyword>
<evidence type="ECO:0000313" key="11">
    <source>
        <dbReference type="EMBL" id="AEV30921.1"/>
    </source>
</evidence>
<accession>G8QQJ1</accession>
<reference evidence="11 12" key="1">
    <citation type="submission" date="2011-11" db="EMBL/GenBank/DDBJ databases">
        <title>Complete sequence of Spirochaeta sp. grapes.</title>
        <authorList>
            <consortium name="US DOE Joint Genome Institute"/>
            <person name="Lucas S."/>
            <person name="Han J."/>
            <person name="Lapidus A."/>
            <person name="Cheng J.-F."/>
            <person name="Goodwin L."/>
            <person name="Pitluck S."/>
            <person name="Peters L."/>
            <person name="Ovchinnikova G."/>
            <person name="Munk A.C."/>
            <person name="Detter J.C."/>
            <person name="Han C."/>
            <person name="Tapia R."/>
            <person name="Land M."/>
            <person name="Hauser L."/>
            <person name="Kyrpides N."/>
            <person name="Ivanova N."/>
            <person name="Pagani I."/>
            <person name="Ritalahtilisa K."/>
            <person name="Loeffler F."/>
            <person name="Woyke T."/>
        </authorList>
    </citation>
    <scope>NUCLEOTIDE SEQUENCE [LARGE SCALE GENOMIC DNA]</scope>
    <source>
        <strain evidence="12">ATCC BAA-1885 / DSM 22778 / Grapes</strain>
    </source>
</reference>
<evidence type="ECO:0000256" key="1">
    <source>
        <dbReference type="ARBA" id="ARBA00004429"/>
    </source>
</evidence>
<organism evidence="11 12">
    <name type="scientific">Sphaerochaeta pleomorpha (strain ATCC BAA-1885 / DSM 22778 / Grapes)</name>
    <dbReference type="NCBI Taxonomy" id="158190"/>
    <lineage>
        <taxon>Bacteria</taxon>
        <taxon>Pseudomonadati</taxon>
        <taxon>Spirochaetota</taxon>
        <taxon>Spirochaetia</taxon>
        <taxon>Spirochaetales</taxon>
        <taxon>Sphaerochaetaceae</taxon>
        <taxon>Sphaerochaeta</taxon>
    </lineage>
</organism>
<keyword evidence="2" id="KW-0813">Transport</keyword>
<evidence type="ECO:0000256" key="2">
    <source>
        <dbReference type="ARBA" id="ARBA00022448"/>
    </source>
</evidence>
<name>G8QQJ1_SPHPG</name>
<keyword evidence="4" id="KW-0997">Cell inner membrane</keyword>
<keyword evidence="7 9" id="KW-0472">Membrane</keyword>
<gene>
    <name evidence="11" type="ordered locus">SpiGrapes_3176</name>
</gene>
<dbReference type="GO" id="GO:0022857">
    <property type="term" value="F:transmembrane transporter activity"/>
    <property type="evidence" value="ECO:0007669"/>
    <property type="project" value="TreeGrafter"/>
</dbReference>
<evidence type="ECO:0000259" key="10">
    <source>
        <dbReference type="Pfam" id="PF04290"/>
    </source>
</evidence>
<evidence type="ECO:0000256" key="5">
    <source>
        <dbReference type="ARBA" id="ARBA00022692"/>
    </source>
</evidence>
<evidence type="ECO:0000256" key="7">
    <source>
        <dbReference type="ARBA" id="ARBA00023136"/>
    </source>
</evidence>
<dbReference type="PANTHER" id="PTHR35011:SF2">
    <property type="entry name" value="2,3-DIKETO-L-GULONATE TRAP TRANSPORTER SMALL PERMEASE PROTEIN YIAM"/>
    <property type="match status" value="1"/>
</dbReference>
<evidence type="ECO:0000256" key="9">
    <source>
        <dbReference type="SAM" id="Phobius"/>
    </source>
</evidence>
<feature type="transmembrane region" description="Helical" evidence="9">
    <location>
        <begin position="90"/>
        <end position="112"/>
    </location>
</feature>
<feature type="transmembrane region" description="Helical" evidence="9">
    <location>
        <begin position="16"/>
        <end position="36"/>
    </location>
</feature>